<proteinExistence type="predicted"/>
<comment type="caution">
    <text evidence="1">The sequence shown here is derived from an EMBL/GenBank/DDBJ whole genome shotgun (WGS) entry which is preliminary data.</text>
</comment>
<organism evidence="1 2">
    <name type="scientific">Aerosakkonema funiforme FACHB-1375</name>
    <dbReference type="NCBI Taxonomy" id="2949571"/>
    <lineage>
        <taxon>Bacteria</taxon>
        <taxon>Bacillati</taxon>
        <taxon>Cyanobacteriota</taxon>
        <taxon>Cyanophyceae</taxon>
        <taxon>Oscillatoriophycideae</taxon>
        <taxon>Aerosakkonematales</taxon>
        <taxon>Aerosakkonemataceae</taxon>
        <taxon>Aerosakkonema</taxon>
    </lineage>
</organism>
<accession>A0A926ZKH8</accession>
<dbReference type="Pfam" id="PF13483">
    <property type="entry name" value="Lactamase_B_3"/>
    <property type="match status" value="1"/>
</dbReference>
<reference evidence="1" key="1">
    <citation type="journal article" date="2015" name="ISME J.">
        <title>Draft Genome Sequence of Streptomyces incarnatus NRRL8089, which Produces the Nucleoside Antibiotic Sinefungin.</title>
        <authorList>
            <person name="Oshima K."/>
            <person name="Hattori M."/>
            <person name="Shimizu H."/>
            <person name="Fukuda K."/>
            <person name="Nemoto M."/>
            <person name="Inagaki K."/>
            <person name="Tamura T."/>
        </authorList>
    </citation>
    <scope>NUCLEOTIDE SEQUENCE</scope>
    <source>
        <strain evidence="1">FACHB-1375</strain>
    </source>
</reference>
<gene>
    <name evidence="1" type="ORF">H6G03_32845</name>
</gene>
<keyword evidence="2" id="KW-1185">Reference proteome</keyword>
<protein>
    <submittedName>
        <fullName evidence="1">MBL fold metallo-hydrolase</fullName>
    </submittedName>
</protein>
<dbReference type="Gene3D" id="3.60.15.10">
    <property type="entry name" value="Ribonuclease Z/Hydroxyacylglutathione hydrolase-like"/>
    <property type="match status" value="1"/>
</dbReference>
<evidence type="ECO:0000313" key="1">
    <source>
        <dbReference type="EMBL" id="MBD2185799.1"/>
    </source>
</evidence>
<name>A0A926ZKH8_9CYAN</name>
<dbReference type="RefSeq" id="WP_190474447.1">
    <property type="nucleotide sequence ID" value="NZ_JACJPW010000143.1"/>
</dbReference>
<evidence type="ECO:0000313" key="2">
    <source>
        <dbReference type="Proteomes" id="UP000641646"/>
    </source>
</evidence>
<sequence>MKRRQLMRYTGASLLAAVGTTWVSGFQIVRAQTGGSLSIQWLGHTCFLFTGSNQRILVNPFRTVGCTAGYRSPKVPSDVVLISSQLFDEGSVEGLPGNPKIIYEPGVYKYNSLQYQGITTNHDKFGGRRFGTNTAWRWTQAGVNILHMGGAAAPIEIEQKILMGRPDVLLIPVGGGPKAYGPEEAKQAIQTLNPKLVIPTHYRTQAADKDSCDIVPLEDFLKLMDGMPVRNIDSDTITFSAGELPENGTTIGVLSYKF</sequence>
<dbReference type="InterPro" id="IPR036866">
    <property type="entry name" value="RibonucZ/Hydroxyglut_hydro"/>
</dbReference>
<dbReference type="SUPFAM" id="SSF56281">
    <property type="entry name" value="Metallo-hydrolase/oxidoreductase"/>
    <property type="match status" value="1"/>
</dbReference>
<dbReference type="PANTHER" id="PTHR39189:SF1">
    <property type="entry name" value="UPF0173 METAL-DEPENDENT HYDROLASE YTKL"/>
    <property type="match status" value="1"/>
</dbReference>
<reference evidence="1" key="2">
    <citation type="submission" date="2020-08" db="EMBL/GenBank/DDBJ databases">
        <authorList>
            <person name="Chen M."/>
            <person name="Teng W."/>
            <person name="Zhao L."/>
            <person name="Hu C."/>
            <person name="Zhou Y."/>
            <person name="Han B."/>
            <person name="Song L."/>
            <person name="Shu W."/>
        </authorList>
    </citation>
    <scope>NUCLEOTIDE SEQUENCE</scope>
    <source>
        <strain evidence="1">FACHB-1375</strain>
    </source>
</reference>
<dbReference type="EMBL" id="JACJPW010000143">
    <property type="protein sequence ID" value="MBD2185799.1"/>
    <property type="molecule type" value="Genomic_DNA"/>
</dbReference>
<dbReference type="PANTHER" id="PTHR39189">
    <property type="entry name" value="UPF0173 METAL-DEPENDENT HYDROLASE YTKL"/>
    <property type="match status" value="1"/>
</dbReference>
<dbReference type="AlphaFoldDB" id="A0A926ZKH8"/>
<dbReference type="Proteomes" id="UP000641646">
    <property type="component" value="Unassembled WGS sequence"/>
</dbReference>